<keyword evidence="4" id="KW-1185">Reference proteome</keyword>
<dbReference type="NCBIfam" id="TIGR03891">
    <property type="entry name" value="thiopep_ocin"/>
    <property type="match status" value="1"/>
</dbReference>
<proteinExistence type="predicted"/>
<protein>
    <submittedName>
        <fullName evidence="3">Thiopeptide-type bacteriocin biosynthesis protein</fullName>
    </submittedName>
</protein>
<organism evidence="3 4">
    <name type="scientific">Streptomyces ficellus</name>
    <dbReference type="NCBI Taxonomy" id="1977088"/>
    <lineage>
        <taxon>Bacteria</taxon>
        <taxon>Bacillati</taxon>
        <taxon>Actinomycetota</taxon>
        <taxon>Actinomycetes</taxon>
        <taxon>Kitasatosporales</taxon>
        <taxon>Streptomycetaceae</taxon>
        <taxon>Streptomyces</taxon>
    </lineage>
</organism>
<feature type="compositionally biased region" description="Basic and acidic residues" evidence="1">
    <location>
        <begin position="341"/>
        <end position="375"/>
    </location>
</feature>
<evidence type="ECO:0000256" key="1">
    <source>
        <dbReference type="SAM" id="MobiDB-lite"/>
    </source>
</evidence>
<feature type="region of interest" description="Disordered" evidence="1">
    <location>
        <begin position="314"/>
        <end position="375"/>
    </location>
</feature>
<dbReference type="EMBL" id="JAUEPL010000054">
    <property type="protein sequence ID" value="MDN3297554.1"/>
    <property type="molecule type" value="Genomic_DNA"/>
</dbReference>
<dbReference type="Pfam" id="PF14028">
    <property type="entry name" value="Lant_dehydr_C"/>
    <property type="match status" value="1"/>
</dbReference>
<name>A0ABT7ZDH7_9ACTN</name>
<feature type="compositionally biased region" description="Basic and acidic residues" evidence="1">
    <location>
        <begin position="322"/>
        <end position="334"/>
    </location>
</feature>
<dbReference type="RefSeq" id="WP_290114917.1">
    <property type="nucleotide sequence ID" value="NZ_JAUEPL010000054.1"/>
</dbReference>
<dbReference type="Proteomes" id="UP001174050">
    <property type="component" value="Unassembled WGS sequence"/>
</dbReference>
<gene>
    <name evidence="3" type="ORF">QWM81_26665</name>
</gene>
<reference evidence="3" key="1">
    <citation type="submission" date="2023-06" db="EMBL/GenBank/DDBJ databases">
        <title>WGS-Sequencing of Streptomyces ficellus isolate 21 collected from sand in Gara Djebilet Iron Mine in Algeria.</title>
        <authorList>
            <person name="Zegers G.P."/>
            <person name="Gomez A."/>
            <person name="Gueddou A."/>
            <person name="Zahara A.F."/>
            <person name="Worth M."/>
            <person name="Sevigny J.L."/>
            <person name="Tisa L."/>
        </authorList>
    </citation>
    <scope>NUCLEOTIDE SEQUENCE</scope>
    <source>
        <strain evidence="3">AS11</strain>
    </source>
</reference>
<sequence length="375" mass="41099">MVEVERLLADCLQDARAGSLGALPMVAEGSAYEAARHTFLAAGLRALRDDLPETGWVQLNLAPWQGAWPALYRRLTEAAHELTGSGLARDFFFMHKPPGLRVRFHAARPADAGTLRDELVRRFDQGDGAWTRPTVGVYEPETYLFGGPRSMPLVHALFTADSLAWLDHHTAQDRGTLPADWRVSLTLLRALLDGLGIVGWEHRGVWQVVREDTGRRLVEGLRGPSRQRAATGIRAYWDLSCEEQLDALPEAWRGRLRAHQDAVHRAATRWRTGYFEAGDAVVGPRRAAAHYAIFHWNRARFSLARQSLLTEALAEAPGEAPGEARGEASGESRGEAAGLARAEDRAEDRGEAAGPARAEDRAGDRAGARADEGAC</sequence>
<evidence type="ECO:0000259" key="2">
    <source>
        <dbReference type="Pfam" id="PF14028"/>
    </source>
</evidence>
<accession>A0ABT7ZDH7</accession>
<feature type="domain" description="Thiopeptide-type bacteriocin biosynthesis" evidence="2">
    <location>
        <begin position="70"/>
        <end position="313"/>
    </location>
</feature>
<evidence type="ECO:0000313" key="3">
    <source>
        <dbReference type="EMBL" id="MDN3297554.1"/>
    </source>
</evidence>
<comment type="caution">
    <text evidence="3">The sequence shown here is derived from an EMBL/GenBank/DDBJ whole genome shotgun (WGS) entry which is preliminary data.</text>
</comment>
<dbReference type="InterPro" id="IPR023809">
    <property type="entry name" value="Thiopep_bacteriocin_synth_dom"/>
</dbReference>
<evidence type="ECO:0000313" key="4">
    <source>
        <dbReference type="Proteomes" id="UP001174050"/>
    </source>
</evidence>